<evidence type="ECO:0008006" key="3">
    <source>
        <dbReference type="Google" id="ProtNLM"/>
    </source>
</evidence>
<evidence type="ECO:0000313" key="2">
    <source>
        <dbReference type="Proteomes" id="UP000694569"/>
    </source>
</evidence>
<accession>A0A8C5LYE2</accession>
<protein>
    <recommendedName>
        <fullName evidence="3">Reverse transcriptase</fullName>
    </recommendedName>
</protein>
<reference evidence="1" key="2">
    <citation type="submission" date="2025-09" db="UniProtKB">
        <authorList>
            <consortium name="Ensembl"/>
        </authorList>
    </citation>
    <scope>IDENTIFICATION</scope>
</reference>
<sequence>MLTQLRNLCMNWSKVEVSWAGRIAALKMSLLPKLLYLFRALPIALPRTYLLNLQSVLSKFVWRGKRPRVRAALLNQSIEGGGIGVPNVLMYYKASMLTASQALLMTPPGPQWTRLLSAYFLPYSPSIILWLPRSLRPKLPPLPPFASLLRREWDYNTAKLINYHPIALADPLTVLGHLIPHFDPRVWTLHAVTRLSQFFNQEGFLPFSRLIDKYDIPHSLWLSYGQIRSQLALWGLGGKLSSTRPLLSPFETTCTHPLERRKMISICYDLLLTSTANKHWKYQRNWEKDLGRELPREQW</sequence>
<dbReference type="Ensembl" id="ENSLLET00000005330.1">
    <property type="protein sequence ID" value="ENSLLEP00000005105.1"/>
    <property type="gene ID" value="ENSLLEG00000003265.1"/>
</dbReference>
<proteinExistence type="predicted"/>
<evidence type="ECO:0000313" key="1">
    <source>
        <dbReference type="Ensembl" id="ENSLLEP00000005105.1"/>
    </source>
</evidence>
<dbReference type="PANTHER" id="PTHR31635:SF196">
    <property type="entry name" value="REVERSE TRANSCRIPTASE DOMAIN-CONTAINING PROTEIN-RELATED"/>
    <property type="match status" value="1"/>
</dbReference>
<keyword evidence="2" id="KW-1185">Reference proteome</keyword>
<dbReference type="PANTHER" id="PTHR31635">
    <property type="entry name" value="REVERSE TRANSCRIPTASE DOMAIN-CONTAINING PROTEIN-RELATED"/>
    <property type="match status" value="1"/>
</dbReference>
<dbReference type="Proteomes" id="UP000694569">
    <property type="component" value="Unplaced"/>
</dbReference>
<dbReference type="OrthoDB" id="9801402at2759"/>
<organism evidence="1 2">
    <name type="scientific">Leptobrachium leishanense</name>
    <name type="common">Leishan spiny toad</name>
    <dbReference type="NCBI Taxonomy" id="445787"/>
    <lineage>
        <taxon>Eukaryota</taxon>
        <taxon>Metazoa</taxon>
        <taxon>Chordata</taxon>
        <taxon>Craniata</taxon>
        <taxon>Vertebrata</taxon>
        <taxon>Euteleostomi</taxon>
        <taxon>Amphibia</taxon>
        <taxon>Batrachia</taxon>
        <taxon>Anura</taxon>
        <taxon>Pelobatoidea</taxon>
        <taxon>Megophryidae</taxon>
        <taxon>Leptobrachium</taxon>
    </lineage>
</organism>
<reference evidence="1" key="1">
    <citation type="submission" date="2025-08" db="UniProtKB">
        <authorList>
            <consortium name="Ensembl"/>
        </authorList>
    </citation>
    <scope>IDENTIFICATION</scope>
</reference>
<name>A0A8C5LYE2_9ANUR</name>
<dbReference type="AlphaFoldDB" id="A0A8C5LYE2"/>
<dbReference type="GeneTree" id="ENSGT00940000163630"/>